<dbReference type="InterPro" id="IPR006837">
    <property type="entry name" value="Divergent_DAC"/>
</dbReference>
<reference evidence="1 2" key="1">
    <citation type="journal article" date="2019" name="Int. J. Syst. Evol. Microbiol.">
        <title>The Global Catalogue of Microorganisms (GCM) 10K type strain sequencing project: providing services to taxonomists for standard genome sequencing and annotation.</title>
        <authorList>
            <consortium name="The Broad Institute Genomics Platform"/>
            <consortium name="The Broad Institute Genome Sequencing Center for Infectious Disease"/>
            <person name="Wu L."/>
            <person name="Ma J."/>
        </authorList>
    </citation>
    <scope>NUCLEOTIDE SEQUENCE [LARGE SCALE GENOMIC DNA]</scope>
    <source>
        <strain evidence="1 2">JCM 14193</strain>
    </source>
</reference>
<accession>A0ABN0ZN68</accession>
<organism evidence="1 2">
    <name type="scientific">Alkalibacillus silvisoli</name>
    <dbReference type="NCBI Taxonomy" id="392823"/>
    <lineage>
        <taxon>Bacteria</taxon>
        <taxon>Bacillati</taxon>
        <taxon>Bacillota</taxon>
        <taxon>Bacilli</taxon>
        <taxon>Bacillales</taxon>
        <taxon>Bacillaceae</taxon>
        <taxon>Alkalibacillus</taxon>
    </lineage>
</organism>
<dbReference type="PANTHER" id="PTHR30105">
    <property type="entry name" value="UNCHARACTERIZED YIBQ-RELATED"/>
    <property type="match status" value="1"/>
</dbReference>
<dbReference type="PANTHER" id="PTHR30105:SF2">
    <property type="entry name" value="DIVERGENT POLYSACCHARIDE DEACETYLASE SUPERFAMILY"/>
    <property type="match status" value="1"/>
</dbReference>
<keyword evidence="2" id="KW-1185">Reference proteome</keyword>
<dbReference type="Gene3D" id="3.20.20.370">
    <property type="entry name" value="Glycoside hydrolase/deacetylase"/>
    <property type="match status" value="1"/>
</dbReference>
<comment type="caution">
    <text evidence="1">The sequence shown here is derived from an EMBL/GenBank/DDBJ whole genome shotgun (WGS) entry which is preliminary data.</text>
</comment>
<dbReference type="EMBL" id="BAAACZ010000005">
    <property type="protein sequence ID" value="GAA0453441.1"/>
    <property type="molecule type" value="Genomic_DNA"/>
</dbReference>
<gene>
    <name evidence="1" type="ORF">GCM10008935_05210</name>
</gene>
<evidence type="ECO:0000313" key="2">
    <source>
        <dbReference type="Proteomes" id="UP001500740"/>
    </source>
</evidence>
<name>A0ABN0ZN68_9BACI</name>
<protein>
    <submittedName>
        <fullName evidence="1">Uncharacterized protein</fullName>
    </submittedName>
</protein>
<dbReference type="Pfam" id="PF04748">
    <property type="entry name" value="Polysacc_deac_2"/>
    <property type="match status" value="1"/>
</dbReference>
<sequence length="75" mass="8395">MGSVVTVDERIMNIVFEVLQENGLMYVDSKSNYFSLSPDVAEKLGVPIVENHIFLDDVADVGHITEQCQAIQERP</sequence>
<proteinExistence type="predicted"/>
<evidence type="ECO:0000313" key="1">
    <source>
        <dbReference type="EMBL" id="GAA0453441.1"/>
    </source>
</evidence>
<dbReference type="SUPFAM" id="SSF88713">
    <property type="entry name" value="Glycoside hydrolase/deacetylase"/>
    <property type="match status" value="1"/>
</dbReference>
<dbReference type="Proteomes" id="UP001500740">
    <property type="component" value="Unassembled WGS sequence"/>
</dbReference>
<dbReference type="InterPro" id="IPR011330">
    <property type="entry name" value="Glyco_hydro/deAcase_b/a-brl"/>
</dbReference>